<evidence type="ECO:0000259" key="6">
    <source>
        <dbReference type="SMART" id="SM01382"/>
    </source>
</evidence>
<sequence length="276" mass="31023">MQRFKSITPGRRHKLSLDPNDSLQKKNNPERLCSFGFFRSKGRNHRGVITSQHRGGGHKRVYRDIDFKRSKIGIVGKIKTVEYDPNRNALIALVVYKDGDKKYILYFQNLEIGANIVSSSYAFIRAGNASPLKNFPLGATIHNIELHSGKGGQLVRSAGAKAVILFKYKNMTAVRLPSGKKRFIPDICWVTYGVVGNQQQKLKILGKAGCNRWIGKRPHVRGSAMNAVDHPHGGGEGKAPIGRKKPYTLWGKPALGVKTRKLRKWSNLYFRKFKNS</sequence>
<evidence type="ECO:0000256" key="1">
    <source>
        <dbReference type="ARBA" id="ARBA00005636"/>
    </source>
</evidence>
<dbReference type="InterPro" id="IPR008991">
    <property type="entry name" value="Translation_prot_SH3-like_sf"/>
</dbReference>
<dbReference type="GO" id="GO:0005762">
    <property type="term" value="C:mitochondrial large ribosomal subunit"/>
    <property type="evidence" value="ECO:0007669"/>
    <property type="project" value="TreeGrafter"/>
</dbReference>
<dbReference type="GO" id="GO:0032543">
    <property type="term" value="P:mitochondrial translation"/>
    <property type="evidence" value="ECO:0007669"/>
    <property type="project" value="TreeGrafter"/>
</dbReference>
<dbReference type="InterPro" id="IPR002171">
    <property type="entry name" value="Ribosomal_uL2"/>
</dbReference>
<dbReference type="Gene3D" id="2.40.50.140">
    <property type="entry name" value="Nucleic acid-binding proteins"/>
    <property type="match status" value="1"/>
</dbReference>
<comment type="subunit">
    <text evidence="2">Part of the 50S ribosomal subunit.</text>
</comment>
<keyword evidence="8" id="KW-0150">Chloroplast</keyword>
<dbReference type="AlphaFoldDB" id="A0A2Z6BEN4"/>
<evidence type="ECO:0000313" key="8">
    <source>
        <dbReference type="EMBL" id="BBD20182.1"/>
    </source>
</evidence>
<geneLocation type="chloroplast" evidence="8"/>
<comment type="similarity">
    <text evidence="1">Belongs to the universal ribosomal protein uL2 family.</text>
</comment>
<dbReference type="RefSeq" id="YP_009478275.1">
    <property type="nucleotide sequence ID" value="NC_037479.1"/>
</dbReference>
<dbReference type="InterPro" id="IPR022671">
    <property type="entry name" value="Ribosomal_uL2_CS"/>
</dbReference>
<dbReference type="Gene3D" id="2.30.30.30">
    <property type="match status" value="1"/>
</dbReference>
<dbReference type="Gene3D" id="4.10.950.10">
    <property type="entry name" value="Ribosomal protein L2, domain 3"/>
    <property type="match status" value="1"/>
</dbReference>
<dbReference type="FunFam" id="4.10.950.10:FF:000001">
    <property type="entry name" value="50S ribosomal protein L2"/>
    <property type="match status" value="1"/>
</dbReference>
<dbReference type="SMART" id="SM01382">
    <property type="entry name" value="Ribosomal_L2_C"/>
    <property type="match status" value="1"/>
</dbReference>
<dbReference type="InterPro" id="IPR012340">
    <property type="entry name" value="NA-bd_OB-fold"/>
</dbReference>
<evidence type="ECO:0000256" key="4">
    <source>
        <dbReference type="ARBA" id="ARBA00023274"/>
    </source>
</evidence>
<dbReference type="SUPFAM" id="SSF50104">
    <property type="entry name" value="Translation proteins SH3-like domain"/>
    <property type="match status" value="1"/>
</dbReference>
<dbReference type="PROSITE" id="PS00467">
    <property type="entry name" value="RIBOSOMAL_L2"/>
    <property type="match status" value="1"/>
</dbReference>
<protein>
    <submittedName>
        <fullName evidence="8">Ribosomal protein l2</fullName>
    </submittedName>
</protein>
<name>A0A2Z6BEN4_9CHLO</name>
<organism evidence="8">
    <name type="scientific">Prototheca stagnorum</name>
    <dbReference type="NCBI Taxonomy" id="215448"/>
    <lineage>
        <taxon>Eukaryota</taxon>
        <taxon>Viridiplantae</taxon>
        <taxon>Chlorophyta</taxon>
        <taxon>core chlorophytes</taxon>
        <taxon>Trebouxiophyceae</taxon>
        <taxon>Chlorellales</taxon>
        <taxon>Chlorellaceae</taxon>
        <taxon>Prototheca</taxon>
    </lineage>
</organism>
<dbReference type="InterPro" id="IPR014726">
    <property type="entry name" value="Ribosomal_uL2_dom3"/>
</dbReference>
<evidence type="ECO:0000256" key="5">
    <source>
        <dbReference type="SAM" id="MobiDB-lite"/>
    </source>
</evidence>
<reference evidence="8" key="1">
    <citation type="journal article" date="2018" name="Sci. Rep.">
        <title>Multiple losses of photosynthesis and convergent reductive genome evolution in the colourless green algae Prototheca.</title>
        <authorList>
            <person name="Suzuki S."/>
            <person name="Endoh R."/>
            <person name="Manabe R.I."/>
            <person name="Ohkuma M."/>
            <person name="Hirakawa Y."/>
        </authorList>
    </citation>
    <scope>NUCLEOTIDE SEQUENCE</scope>
    <source>
        <strain evidence="8">JCM 9641</strain>
    </source>
</reference>
<dbReference type="InterPro" id="IPR022669">
    <property type="entry name" value="Ribosomal_uL2_C"/>
</dbReference>
<dbReference type="SUPFAM" id="SSF50249">
    <property type="entry name" value="Nucleic acid-binding proteins"/>
    <property type="match status" value="1"/>
</dbReference>
<dbReference type="Pfam" id="PF00181">
    <property type="entry name" value="Ribosomal_L2_N"/>
    <property type="match status" value="1"/>
</dbReference>
<dbReference type="InterPro" id="IPR014722">
    <property type="entry name" value="Rib_uL2_dom2"/>
</dbReference>
<dbReference type="GeneID" id="36487605"/>
<dbReference type="InterPro" id="IPR022666">
    <property type="entry name" value="Ribosomal_uL2_RNA-bd_dom"/>
</dbReference>
<dbReference type="Pfam" id="PF03947">
    <property type="entry name" value="Ribosomal_L2_C"/>
    <property type="match status" value="1"/>
</dbReference>
<evidence type="ECO:0000256" key="3">
    <source>
        <dbReference type="ARBA" id="ARBA00022980"/>
    </source>
</evidence>
<feature type="region of interest" description="Disordered" evidence="5">
    <location>
        <begin position="1"/>
        <end position="28"/>
    </location>
</feature>
<keyword evidence="4" id="KW-0687">Ribonucleoprotein</keyword>
<gene>
    <name evidence="8" type="primary">rpl2</name>
</gene>
<proteinExistence type="inferred from homology"/>
<evidence type="ECO:0000259" key="7">
    <source>
        <dbReference type="SMART" id="SM01383"/>
    </source>
</evidence>
<feature type="domain" description="Large ribosomal subunit protein uL2 C-terminal" evidence="6">
    <location>
        <begin position="124"/>
        <end position="253"/>
    </location>
</feature>
<feature type="domain" description="Large ribosomal subunit protein uL2 RNA-binding" evidence="7">
    <location>
        <begin position="42"/>
        <end position="118"/>
    </location>
</feature>
<dbReference type="PANTHER" id="PTHR13691:SF5">
    <property type="entry name" value="LARGE RIBOSOMAL SUBUNIT PROTEIN UL2M"/>
    <property type="match status" value="1"/>
</dbReference>
<dbReference type="InterPro" id="IPR005880">
    <property type="entry name" value="Ribosomal_uL2_bac/org-type"/>
</dbReference>
<keyword evidence="3 8" id="KW-0689">Ribosomal protein</keyword>
<dbReference type="PIRSF" id="PIRSF002158">
    <property type="entry name" value="Ribosomal_L2"/>
    <property type="match status" value="1"/>
</dbReference>
<dbReference type="GO" id="GO:0016740">
    <property type="term" value="F:transferase activity"/>
    <property type="evidence" value="ECO:0007669"/>
    <property type="project" value="InterPro"/>
</dbReference>
<dbReference type="SMART" id="SM01383">
    <property type="entry name" value="Ribosomal_L2"/>
    <property type="match status" value="1"/>
</dbReference>
<dbReference type="GO" id="GO:0003723">
    <property type="term" value="F:RNA binding"/>
    <property type="evidence" value="ECO:0007669"/>
    <property type="project" value="InterPro"/>
</dbReference>
<accession>A0A2Z6BEN4</accession>
<dbReference type="EMBL" id="AP018372">
    <property type="protein sequence ID" value="BBD20182.1"/>
    <property type="molecule type" value="Genomic_DNA"/>
</dbReference>
<dbReference type="GO" id="GO:0003735">
    <property type="term" value="F:structural constituent of ribosome"/>
    <property type="evidence" value="ECO:0007669"/>
    <property type="project" value="InterPro"/>
</dbReference>
<evidence type="ECO:0000256" key="2">
    <source>
        <dbReference type="ARBA" id="ARBA00011838"/>
    </source>
</evidence>
<dbReference type="PANTHER" id="PTHR13691">
    <property type="entry name" value="RIBOSOMAL PROTEIN L2"/>
    <property type="match status" value="1"/>
</dbReference>
<keyword evidence="8" id="KW-0934">Plastid</keyword>
<dbReference type="NCBIfam" id="TIGR01171">
    <property type="entry name" value="rplB_bact"/>
    <property type="match status" value="1"/>
</dbReference>